<evidence type="ECO:0000256" key="1">
    <source>
        <dbReference type="SAM" id="MobiDB-lite"/>
    </source>
</evidence>
<evidence type="ECO:0000313" key="3">
    <source>
        <dbReference type="Proteomes" id="UP000886595"/>
    </source>
</evidence>
<sequence>MPEGRVISHHLPMPALPRKTSNTPSVPRSAASNTVRCAMLQHCNLIRVDVRFLVGLHIVGVDDLG</sequence>
<name>A0A8X7VK67_BRACI</name>
<feature type="compositionally biased region" description="Polar residues" evidence="1">
    <location>
        <begin position="19"/>
        <end position="29"/>
    </location>
</feature>
<reference evidence="2 3" key="1">
    <citation type="submission" date="2020-02" db="EMBL/GenBank/DDBJ databases">
        <authorList>
            <person name="Ma Q."/>
            <person name="Huang Y."/>
            <person name="Song X."/>
            <person name="Pei D."/>
        </authorList>
    </citation>
    <scope>NUCLEOTIDE SEQUENCE [LARGE SCALE GENOMIC DNA]</scope>
    <source>
        <strain evidence="2">Sxm20200214</strain>
        <tissue evidence="2">Leaf</tissue>
    </source>
</reference>
<accession>A0A8X7VK67</accession>
<comment type="caution">
    <text evidence="2">The sequence shown here is derived from an EMBL/GenBank/DDBJ whole genome shotgun (WGS) entry which is preliminary data.</text>
</comment>
<evidence type="ECO:0000313" key="2">
    <source>
        <dbReference type="EMBL" id="KAG2312826.1"/>
    </source>
</evidence>
<proteinExistence type="predicted"/>
<dbReference type="EMBL" id="JAAMPC010000005">
    <property type="protein sequence ID" value="KAG2312826.1"/>
    <property type="molecule type" value="Genomic_DNA"/>
</dbReference>
<dbReference type="Proteomes" id="UP000886595">
    <property type="component" value="Unassembled WGS sequence"/>
</dbReference>
<protein>
    <submittedName>
        <fullName evidence="2">Uncharacterized protein</fullName>
    </submittedName>
</protein>
<organism evidence="2 3">
    <name type="scientific">Brassica carinata</name>
    <name type="common">Ethiopian mustard</name>
    <name type="synonym">Abyssinian cabbage</name>
    <dbReference type="NCBI Taxonomy" id="52824"/>
    <lineage>
        <taxon>Eukaryota</taxon>
        <taxon>Viridiplantae</taxon>
        <taxon>Streptophyta</taxon>
        <taxon>Embryophyta</taxon>
        <taxon>Tracheophyta</taxon>
        <taxon>Spermatophyta</taxon>
        <taxon>Magnoliopsida</taxon>
        <taxon>eudicotyledons</taxon>
        <taxon>Gunneridae</taxon>
        <taxon>Pentapetalae</taxon>
        <taxon>rosids</taxon>
        <taxon>malvids</taxon>
        <taxon>Brassicales</taxon>
        <taxon>Brassicaceae</taxon>
        <taxon>Brassiceae</taxon>
        <taxon>Brassica</taxon>
    </lineage>
</organism>
<gene>
    <name evidence="2" type="ORF">Bca52824_024383</name>
</gene>
<keyword evidence="3" id="KW-1185">Reference proteome</keyword>
<feature type="region of interest" description="Disordered" evidence="1">
    <location>
        <begin position="1"/>
        <end position="29"/>
    </location>
</feature>
<dbReference type="AlphaFoldDB" id="A0A8X7VK67"/>